<evidence type="ECO:0000256" key="1">
    <source>
        <dbReference type="SAM" id="Phobius"/>
    </source>
</evidence>
<keyword evidence="1" id="KW-1133">Transmembrane helix</keyword>
<dbReference type="AlphaFoldDB" id="A0A968KSH1"/>
<name>A0A968KSH1_9SPIO</name>
<sequence>MDDFYTTCHRCHNKNRFSAKFCAHCGKRQPLPFITRQHHRLINIMMIAVTAIVLIEAIVLFTIFSQ</sequence>
<proteinExistence type="predicted"/>
<dbReference type="EMBL" id="JAATLK010000001">
    <property type="protein sequence ID" value="NIZ46545.1"/>
    <property type="molecule type" value="Genomic_DNA"/>
</dbReference>
<comment type="caution">
    <text evidence="2">The sequence shown here is derived from an EMBL/GenBank/DDBJ whole genome shotgun (WGS) entry which is preliminary data.</text>
</comment>
<reference evidence="2" key="1">
    <citation type="submission" date="2020-03" db="EMBL/GenBank/DDBJ databases">
        <title>Spirochaetal bacteria isolated from arthropods constitute a novel genus Entomospira genus novum within the order Spirochaetales.</title>
        <authorList>
            <person name="Grana-Miraglia L."/>
            <person name="Sikutova S."/>
            <person name="Fingerle V."/>
            <person name="Sing A."/>
            <person name="Castillo-Ramirez S."/>
            <person name="Margos G."/>
            <person name="Rudolf I."/>
        </authorList>
    </citation>
    <scope>NUCLEOTIDE SEQUENCE</scope>
    <source>
        <strain evidence="2">BR208</strain>
    </source>
</reference>
<dbReference type="Proteomes" id="UP000752013">
    <property type="component" value="Unassembled WGS sequence"/>
</dbReference>
<keyword evidence="1" id="KW-0812">Transmembrane</keyword>
<feature type="transmembrane region" description="Helical" evidence="1">
    <location>
        <begin position="41"/>
        <end position="64"/>
    </location>
</feature>
<protein>
    <submittedName>
        <fullName evidence="2">Uncharacterized protein</fullName>
    </submittedName>
</protein>
<evidence type="ECO:0000313" key="2">
    <source>
        <dbReference type="EMBL" id="NIZ46545.1"/>
    </source>
</evidence>
<dbReference type="RefSeq" id="WP_167703000.1">
    <property type="nucleotide sequence ID" value="NZ_CP118168.1"/>
</dbReference>
<keyword evidence="3" id="KW-1185">Reference proteome</keyword>
<gene>
    <name evidence="2" type="ORF">HCT46_01200</name>
</gene>
<accession>A0A968KSH1</accession>
<evidence type="ECO:0000313" key="3">
    <source>
        <dbReference type="Proteomes" id="UP000752013"/>
    </source>
</evidence>
<keyword evidence="1" id="KW-0472">Membrane</keyword>
<organism evidence="2 3">
    <name type="scientific">Entomospira nematocerorum</name>
    <dbReference type="NCBI Taxonomy" id="2719987"/>
    <lineage>
        <taxon>Bacteria</taxon>
        <taxon>Pseudomonadati</taxon>
        <taxon>Spirochaetota</taxon>
        <taxon>Spirochaetia</taxon>
        <taxon>Spirochaetales</taxon>
        <taxon>Spirochaetaceae</taxon>
        <taxon>Entomospira</taxon>
    </lineage>
</organism>